<evidence type="ECO:0000256" key="8">
    <source>
        <dbReference type="ARBA" id="ARBA00022485"/>
    </source>
</evidence>
<dbReference type="EC" id="4.2.1.33" evidence="6"/>
<keyword evidence="11" id="KW-0408">Iron</keyword>
<keyword evidence="12" id="KW-0411">Iron-sulfur</keyword>
<reference evidence="16 17" key="1">
    <citation type="submission" date="2023-03" db="EMBL/GenBank/DDBJ databases">
        <title>Roseibium porphyridii sp. nov. and Roseibium rhodosorbium sp. nov. isolated from marine algae, Porphyridium cruentum and Rhodosorus marinus, respectively.</title>
        <authorList>
            <person name="Lee M.W."/>
            <person name="Choi B.J."/>
            <person name="Lee J.K."/>
            <person name="Choi D.G."/>
            <person name="Baek J.H."/>
            <person name="Bayburt H."/>
            <person name="Kim J.M."/>
            <person name="Han D.M."/>
            <person name="Kim K.H."/>
            <person name="Jeon C.O."/>
        </authorList>
    </citation>
    <scope>NUCLEOTIDE SEQUENCE [LARGE SCALE GENOMIC DNA]</scope>
    <source>
        <strain evidence="16 17">KMA01</strain>
    </source>
</reference>
<comment type="catalytic activity">
    <reaction evidence="1">
        <text>(2R,3S)-3-isopropylmalate = (2S)-2-isopropylmalate</text>
        <dbReference type="Rhea" id="RHEA:32287"/>
        <dbReference type="ChEBI" id="CHEBI:1178"/>
        <dbReference type="ChEBI" id="CHEBI:35121"/>
        <dbReference type="EC" id="4.2.1.33"/>
    </reaction>
</comment>
<keyword evidence="17" id="KW-1185">Reference proteome</keyword>
<evidence type="ECO:0000256" key="9">
    <source>
        <dbReference type="ARBA" id="ARBA00022605"/>
    </source>
</evidence>
<evidence type="ECO:0000256" key="12">
    <source>
        <dbReference type="ARBA" id="ARBA00023014"/>
    </source>
</evidence>
<evidence type="ECO:0000313" key="17">
    <source>
        <dbReference type="Proteomes" id="UP001209803"/>
    </source>
</evidence>
<dbReference type="PRINTS" id="PR00415">
    <property type="entry name" value="ACONITASE"/>
</dbReference>
<dbReference type="Pfam" id="PF00330">
    <property type="entry name" value="Aconitase"/>
    <property type="match status" value="1"/>
</dbReference>
<dbReference type="NCBIfam" id="TIGR00170">
    <property type="entry name" value="leuC"/>
    <property type="match status" value="1"/>
</dbReference>
<evidence type="ECO:0000256" key="3">
    <source>
        <dbReference type="ARBA" id="ARBA00002695"/>
    </source>
</evidence>
<organism evidence="16 17">
    <name type="scientific">Roseibium porphyridii</name>
    <dbReference type="NCBI Taxonomy" id="2866279"/>
    <lineage>
        <taxon>Bacteria</taxon>
        <taxon>Pseudomonadati</taxon>
        <taxon>Pseudomonadota</taxon>
        <taxon>Alphaproteobacteria</taxon>
        <taxon>Hyphomicrobiales</taxon>
        <taxon>Stappiaceae</taxon>
        <taxon>Roseibium</taxon>
    </lineage>
</organism>
<dbReference type="SUPFAM" id="SSF53732">
    <property type="entry name" value="Aconitase iron-sulfur domain"/>
    <property type="match status" value="1"/>
</dbReference>
<dbReference type="GO" id="GO:0003861">
    <property type="term" value="F:3-isopropylmalate dehydratase activity"/>
    <property type="evidence" value="ECO:0007669"/>
    <property type="project" value="UniProtKB-EC"/>
</dbReference>
<dbReference type="EMBL" id="CP120863">
    <property type="protein sequence ID" value="WFE87697.1"/>
    <property type="molecule type" value="Genomic_DNA"/>
</dbReference>
<dbReference type="NCBIfam" id="NF009116">
    <property type="entry name" value="PRK12466.1"/>
    <property type="match status" value="1"/>
</dbReference>
<feature type="domain" description="Aconitase/3-isopropylmalate dehydratase large subunit alpha/beta/alpha" evidence="15">
    <location>
        <begin position="10"/>
        <end position="454"/>
    </location>
</feature>
<evidence type="ECO:0000256" key="4">
    <source>
        <dbReference type="ARBA" id="ARBA00004729"/>
    </source>
</evidence>
<evidence type="ECO:0000256" key="5">
    <source>
        <dbReference type="ARBA" id="ARBA00011271"/>
    </source>
</evidence>
<protein>
    <recommendedName>
        <fullName evidence="6">3-isopropylmalate dehydratase</fullName>
        <ecNumber evidence="6">4.2.1.33</ecNumber>
    </recommendedName>
</protein>
<dbReference type="InterPro" id="IPR001030">
    <property type="entry name" value="Acoase/IPM_deHydtase_lsu_aba"/>
</dbReference>
<evidence type="ECO:0000256" key="14">
    <source>
        <dbReference type="ARBA" id="ARBA00023304"/>
    </source>
</evidence>
<dbReference type="PROSITE" id="PS01244">
    <property type="entry name" value="ACONITASE_2"/>
    <property type="match status" value="1"/>
</dbReference>
<dbReference type="InterPro" id="IPR050067">
    <property type="entry name" value="IPM_dehydratase_rel_enz"/>
</dbReference>
<evidence type="ECO:0000256" key="10">
    <source>
        <dbReference type="ARBA" id="ARBA00022723"/>
    </source>
</evidence>
<dbReference type="InterPro" id="IPR015931">
    <property type="entry name" value="Acnase/IPM_dHydase_lsu_aba_1/3"/>
</dbReference>
<dbReference type="InterPro" id="IPR004430">
    <property type="entry name" value="3-IsopropMal_deHydase_lsu"/>
</dbReference>
<dbReference type="PROSITE" id="PS00450">
    <property type="entry name" value="ACONITASE_1"/>
    <property type="match status" value="1"/>
</dbReference>
<dbReference type="PANTHER" id="PTHR43822:SF9">
    <property type="entry name" value="3-ISOPROPYLMALATE DEHYDRATASE"/>
    <property type="match status" value="1"/>
</dbReference>
<proteinExistence type="predicted"/>
<comment type="function">
    <text evidence="3">Catalyzes the isomerization between 2-isopropylmalate and 3-isopropylmalate, via the formation of 2-isopropylmaleate.</text>
</comment>
<evidence type="ECO:0000256" key="11">
    <source>
        <dbReference type="ARBA" id="ARBA00023004"/>
    </source>
</evidence>
<evidence type="ECO:0000259" key="15">
    <source>
        <dbReference type="Pfam" id="PF00330"/>
    </source>
</evidence>
<dbReference type="InterPro" id="IPR036008">
    <property type="entry name" value="Aconitase_4Fe-4S_dom"/>
</dbReference>
<evidence type="ECO:0000313" key="16">
    <source>
        <dbReference type="EMBL" id="WFE87697.1"/>
    </source>
</evidence>
<evidence type="ECO:0000256" key="1">
    <source>
        <dbReference type="ARBA" id="ARBA00000491"/>
    </source>
</evidence>
<dbReference type="Proteomes" id="UP001209803">
    <property type="component" value="Chromosome"/>
</dbReference>
<dbReference type="RefSeq" id="WP_265681553.1">
    <property type="nucleotide sequence ID" value="NZ_CP120863.1"/>
</dbReference>
<dbReference type="NCBIfam" id="NF004016">
    <property type="entry name" value="PRK05478.1"/>
    <property type="match status" value="1"/>
</dbReference>
<keyword evidence="13 16" id="KW-0456">Lyase</keyword>
<dbReference type="InterPro" id="IPR033941">
    <property type="entry name" value="IPMI_cat"/>
</dbReference>
<keyword evidence="7" id="KW-0432">Leucine biosynthesis</keyword>
<keyword evidence="9" id="KW-0028">Amino-acid biosynthesis</keyword>
<keyword evidence="10" id="KW-0479">Metal-binding</keyword>
<accession>A0ABY8EXD3</accession>
<evidence type="ECO:0000256" key="7">
    <source>
        <dbReference type="ARBA" id="ARBA00022430"/>
    </source>
</evidence>
<dbReference type="CDD" id="cd01583">
    <property type="entry name" value="IPMI"/>
    <property type="match status" value="1"/>
</dbReference>
<evidence type="ECO:0000256" key="2">
    <source>
        <dbReference type="ARBA" id="ARBA00001966"/>
    </source>
</evidence>
<sequence length="468" mass="50028">MTLPRTLLDRLWAAHEIVLREDGASLLWVDRHLVHEGSHHAFNKLGVREIAVAEPDLTFAVVDHYAPTRDRQRISSPQIQYMIETLRKNAGRHCLKLFDIDDPRQGIVHVVGPEQGLTLPGLLINCGDSHTSTHGAFGALAFGIGATEVAHVLATQTIWQKKPAVMRIWIDGQLGPGVSAKDIALNWIAALGADGARGHAIEYGGSAIRDLTMEGRMTLCNLSIEGGARLGLIAPDQTTFDYVKGRPFAPTGAEWEAAVEAWSRLRSDDDAHFDKEVHLSGDAIAPTVTWGTSPDQAIPVTAAIPDPKSLVNGKAQSVEDALDYMQLSAGRPIEGTPIDQVFVGSCTNGRIEDLRIAAAVLAGRTAKVPGLISPGSAQVKTQAEQEGLDKVFIDAGLEWASPGCSMCVGMNGDLVQPGKRCASSTNRNFRGRQGPGSLTHLMSPAMVAAAAVTGEITDVRPLLKGRLI</sequence>
<gene>
    <name evidence="16" type="primary">leuC</name>
    <name evidence="16" type="ORF">K1718_16180</name>
</gene>
<dbReference type="PANTHER" id="PTHR43822">
    <property type="entry name" value="HOMOACONITASE, MITOCHONDRIAL-RELATED"/>
    <property type="match status" value="1"/>
</dbReference>
<name>A0ABY8EXD3_9HYPH</name>
<evidence type="ECO:0000256" key="6">
    <source>
        <dbReference type="ARBA" id="ARBA00011998"/>
    </source>
</evidence>
<dbReference type="InterPro" id="IPR018136">
    <property type="entry name" value="Aconitase_4Fe-4S_BS"/>
</dbReference>
<comment type="cofactor">
    <cofactor evidence="2">
        <name>[4Fe-4S] cluster</name>
        <dbReference type="ChEBI" id="CHEBI:49883"/>
    </cofactor>
</comment>
<evidence type="ECO:0000256" key="13">
    <source>
        <dbReference type="ARBA" id="ARBA00023239"/>
    </source>
</evidence>
<comment type="subunit">
    <text evidence="5">Heterodimer of LeuC and LeuD.</text>
</comment>
<dbReference type="Gene3D" id="3.30.499.10">
    <property type="entry name" value="Aconitase, domain 3"/>
    <property type="match status" value="2"/>
</dbReference>
<keyword evidence="8" id="KW-0004">4Fe-4S</keyword>
<comment type="pathway">
    <text evidence="4">Amino-acid biosynthesis; L-leucine biosynthesis; L-leucine from 3-methyl-2-oxobutanoate: step 2/4.</text>
</comment>
<keyword evidence="14" id="KW-0100">Branched-chain amino acid biosynthesis</keyword>